<proteinExistence type="predicted"/>
<keyword evidence="3" id="KW-1185">Reference proteome</keyword>
<dbReference type="AlphaFoldDB" id="E7RZP9"/>
<keyword evidence="1" id="KW-0812">Transmembrane</keyword>
<organism evidence="2 3">
    <name type="scientific">Lautropia mirabilis ATCC 51599</name>
    <dbReference type="NCBI Taxonomy" id="887898"/>
    <lineage>
        <taxon>Bacteria</taxon>
        <taxon>Pseudomonadati</taxon>
        <taxon>Pseudomonadota</taxon>
        <taxon>Betaproteobacteria</taxon>
        <taxon>Burkholderiales</taxon>
        <taxon>Burkholderiaceae</taxon>
        <taxon>Lautropia</taxon>
    </lineage>
</organism>
<evidence type="ECO:0000313" key="2">
    <source>
        <dbReference type="EMBL" id="EFV94048.1"/>
    </source>
</evidence>
<dbReference type="HOGENOM" id="CLU_2788769_0_0_4"/>
<sequence length="68" mass="7150">MDSGHPHAYPASTPPAASAGTAAYPAALSQNTTSLPRLSAVWWGIGARLLLAVALTVLLWLVIRWALQ</sequence>
<evidence type="ECO:0000313" key="3">
    <source>
        <dbReference type="Proteomes" id="UP000011021"/>
    </source>
</evidence>
<evidence type="ECO:0000256" key="1">
    <source>
        <dbReference type="SAM" id="Phobius"/>
    </source>
</evidence>
<reference evidence="2 3" key="1">
    <citation type="submission" date="2010-12" db="EMBL/GenBank/DDBJ databases">
        <authorList>
            <person name="Muzny D."/>
            <person name="Qin X."/>
            <person name="Deng J."/>
            <person name="Jiang H."/>
            <person name="Liu Y."/>
            <person name="Qu J."/>
            <person name="Song X.-Z."/>
            <person name="Zhang L."/>
            <person name="Thornton R."/>
            <person name="Coyle M."/>
            <person name="Francisco L."/>
            <person name="Jackson L."/>
            <person name="Javaid M."/>
            <person name="Korchina V."/>
            <person name="Kovar C."/>
            <person name="Mata R."/>
            <person name="Mathew T."/>
            <person name="Ngo R."/>
            <person name="Nguyen L."/>
            <person name="Nguyen N."/>
            <person name="Okwuonu G."/>
            <person name="Ongeri F."/>
            <person name="Pham C."/>
            <person name="Simmons D."/>
            <person name="Wilczek-Boney K."/>
            <person name="Hale W."/>
            <person name="Jakkamsetti A."/>
            <person name="Pham P."/>
            <person name="Ruth R."/>
            <person name="San Lucas F."/>
            <person name="Warren J."/>
            <person name="Zhang J."/>
            <person name="Zhao Z."/>
            <person name="Zhou C."/>
            <person name="Zhu D."/>
            <person name="Lee S."/>
            <person name="Bess C."/>
            <person name="Blankenburg K."/>
            <person name="Forbes L."/>
            <person name="Fu Q."/>
            <person name="Gubbala S."/>
            <person name="Hirani K."/>
            <person name="Jayaseelan J.C."/>
            <person name="Lara F."/>
            <person name="Munidasa M."/>
            <person name="Palculict T."/>
            <person name="Patil S."/>
            <person name="Pu L.-L."/>
            <person name="Saada N."/>
            <person name="Tang L."/>
            <person name="Weissenberger G."/>
            <person name="Zhu Y."/>
            <person name="Hemphill L."/>
            <person name="Shang Y."/>
            <person name="Youmans B."/>
            <person name="Ayvaz T."/>
            <person name="Ross M."/>
            <person name="Santibanez J."/>
            <person name="Aqrawi P."/>
            <person name="Gross S."/>
            <person name="Joshi V."/>
            <person name="Fowler G."/>
            <person name="Nazareth L."/>
            <person name="Reid J."/>
            <person name="Worley K."/>
            <person name="Petrosino J."/>
            <person name="Highlander S."/>
            <person name="Gibbs R."/>
        </authorList>
    </citation>
    <scope>NUCLEOTIDE SEQUENCE [LARGE SCALE GENOMIC DNA]</scope>
    <source>
        <strain evidence="2 3">ATCC 51599</strain>
    </source>
</reference>
<dbReference type="EMBL" id="AEQP01000022">
    <property type="protein sequence ID" value="EFV94048.1"/>
    <property type="molecule type" value="Genomic_DNA"/>
</dbReference>
<feature type="transmembrane region" description="Helical" evidence="1">
    <location>
        <begin position="40"/>
        <end position="63"/>
    </location>
</feature>
<dbReference type="Proteomes" id="UP000011021">
    <property type="component" value="Unassembled WGS sequence"/>
</dbReference>
<comment type="caution">
    <text evidence="2">The sequence shown here is derived from an EMBL/GenBank/DDBJ whole genome shotgun (WGS) entry which is preliminary data.</text>
</comment>
<gene>
    <name evidence="2" type="ORF">HMPREF0551_2163</name>
</gene>
<accession>E7RZP9</accession>
<name>E7RZP9_9BURK</name>
<keyword evidence="1" id="KW-1133">Transmembrane helix</keyword>
<keyword evidence="1" id="KW-0472">Membrane</keyword>
<dbReference type="STRING" id="887898.HMPREF0551_2163"/>
<protein>
    <submittedName>
        <fullName evidence="2">Uncharacterized protein</fullName>
    </submittedName>
</protein>